<organism evidence="3">
    <name type="scientific">Cyprideis torosa</name>
    <dbReference type="NCBI Taxonomy" id="163714"/>
    <lineage>
        <taxon>Eukaryota</taxon>
        <taxon>Metazoa</taxon>
        <taxon>Ecdysozoa</taxon>
        <taxon>Arthropoda</taxon>
        <taxon>Crustacea</taxon>
        <taxon>Oligostraca</taxon>
        <taxon>Ostracoda</taxon>
        <taxon>Podocopa</taxon>
        <taxon>Podocopida</taxon>
        <taxon>Cytherocopina</taxon>
        <taxon>Cytheroidea</taxon>
        <taxon>Cytherideidae</taxon>
        <taxon>Cyprideis</taxon>
    </lineage>
</organism>
<dbReference type="PROSITE" id="PS50088">
    <property type="entry name" value="ANK_REPEAT"/>
    <property type="match status" value="2"/>
</dbReference>
<evidence type="ECO:0000256" key="2">
    <source>
        <dbReference type="ARBA" id="ARBA00023043"/>
    </source>
</evidence>
<protein>
    <submittedName>
        <fullName evidence="3">Uncharacterized protein</fullName>
    </submittedName>
</protein>
<evidence type="ECO:0000256" key="1">
    <source>
        <dbReference type="ARBA" id="ARBA00022737"/>
    </source>
</evidence>
<gene>
    <name evidence="3" type="ORF">CTOB1V02_LOCUS6875</name>
</gene>
<evidence type="ECO:0000313" key="3">
    <source>
        <dbReference type="EMBL" id="CAD7229001.1"/>
    </source>
</evidence>
<feature type="non-terminal residue" evidence="3">
    <location>
        <position position="1"/>
    </location>
</feature>
<proteinExistence type="predicted"/>
<dbReference type="PROSITE" id="PS50297">
    <property type="entry name" value="ANK_REP_REGION"/>
    <property type="match status" value="2"/>
</dbReference>
<dbReference type="AlphaFoldDB" id="A0A7R8WHF5"/>
<accession>A0A7R8WHF5</accession>
<dbReference type="InterPro" id="IPR002110">
    <property type="entry name" value="Ankyrin_rpt"/>
</dbReference>
<dbReference type="InterPro" id="IPR036770">
    <property type="entry name" value="Ankyrin_rpt-contain_sf"/>
</dbReference>
<dbReference type="PANTHER" id="PTHR24198:SF165">
    <property type="entry name" value="ANKYRIN REPEAT-CONTAINING PROTEIN-RELATED"/>
    <property type="match status" value="1"/>
</dbReference>
<dbReference type="SMART" id="SM00248">
    <property type="entry name" value="ANK"/>
    <property type="match status" value="2"/>
</dbReference>
<sequence length="78" mass="8130">MGAPVDAAGKNKWRPLHAACDKGHFDCARLLVNAGADVDAQAGPNGITPFHRAAAFNHVEILKLLAHSGADISLGDVF</sequence>
<keyword evidence="2" id="KW-0040">ANK repeat</keyword>
<dbReference type="EMBL" id="OB661806">
    <property type="protein sequence ID" value="CAD7229001.1"/>
    <property type="molecule type" value="Genomic_DNA"/>
</dbReference>
<reference evidence="3" key="1">
    <citation type="submission" date="2020-11" db="EMBL/GenBank/DDBJ databases">
        <authorList>
            <person name="Tran Van P."/>
        </authorList>
    </citation>
    <scope>NUCLEOTIDE SEQUENCE</scope>
</reference>
<dbReference type="PANTHER" id="PTHR24198">
    <property type="entry name" value="ANKYRIN REPEAT AND PROTEIN KINASE DOMAIN-CONTAINING PROTEIN"/>
    <property type="match status" value="1"/>
</dbReference>
<keyword evidence="1" id="KW-0677">Repeat</keyword>
<dbReference type="OrthoDB" id="3246549at2759"/>
<name>A0A7R8WHF5_9CRUS</name>
<dbReference type="Gene3D" id="1.25.40.20">
    <property type="entry name" value="Ankyrin repeat-containing domain"/>
    <property type="match status" value="1"/>
</dbReference>
<dbReference type="SUPFAM" id="SSF48403">
    <property type="entry name" value="Ankyrin repeat"/>
    <property type="match status" value="1"/>
</dbReference>
<dbReference type="Pfam" id="PF12796">
    <property type="entry name" value="Ank_2"/>
    <property type="match status" value="1"/>
</dbReference>